<evidence type="ECO:0000256" key="1">
    <source>
        <dbReference type="SAM" id="MobiDB-lite"/>
    </source>
</evidence>
<evidence type="ECO:0000313" key="3">
    <source>
        <dbReference type="Proteomes" id="UP000032142"/>
    </source>
</evidence>
<gene>
    <name evidence="2" type="ORF">F383_37020</name>
</gene>
<proteinExistence type="predicted"/>
<dbReference type="EMBL" id="JRRC01017312">
    <property type="protein sequence ID" value="KHF97773.1"/>
    <property type="molecule type" value="Genomic_DNA"/>
</dbReference>
<protein>
    <submittedName>
        <fullName evidence="2">Uncharacterized protein</fullName>
    </submittedName>
</protein>
<dbReference type="Proteomes" id="UP000032142">
    <property type="component" value="Unassembled WGS sequence"/>
</dbReference>
<reference evidence="3" key="1">
    <citation type="submission" date="2014-09" db="EMBL/GenBank/DDBJ databases">
        <authorList>
            <person name="Mudge J."/>
            <person name="Ramaraj T."/>
            <person name="Lindquist I.E."/>
            <person name="Bharti A.K."/>
            <person name="Sundararajan A."/>
            <person name="Cameron C.T."/>
            <person name="Woodward J.E."/>
            <person name="May G.D."/>
            <person name="Brubaker C."/>
            <person name="Broadhvest J."/>
            <person name="Wilkins T.A."/>
        </authorList>
    </citation>
    <scope>NUCLEOTIDE SEQUENCE</scope>
    <source>
        <strain evidence="3">cv. AKA8401</strain>
    </source>
</reference>
<name>A0A0B0MEE5_GOSAR</name>
<dbReference type="AlphaFoldDB" id="A0A0B0MEE5"/>
<organism evidence="2 3">
    <name type="scientific">Gossypium arboreum</name>
    <name type="common">Tree cotton</name>
    <name type="synonym">Gossypium nanking</name>
    <dbReference type="NCBI Taxonomy" id="29729"/>
    <lineage>
        <taxon>Eukaryota</taxon>
        <taxon>Viridiplantae</taxon>
        <taxon>Streptophyta</taxon>
        <taxon>Embryophyta</taxon>
        <taxon>Tracheophyta</taxon>
        <taxon>Spermatophyta</taxon>
        <taxon>Magnoliopsida</taxon>
        <taxon>eudicotyledons</taxon>
        <taxon>Gunneridae</taxon>
        <taxon>Pentapetalae</taxon>
        <taxon>rosids</taxon>
        <taxon>malvids</taxon>
        <taxon>Malvales</taxon>
        <taxon>Malvaceae</taxon>
        <taxon>Malvoideae</taxon>
        <taxon>Gossypium</taxon>
    </lineage>
</organism>
<evidence type="ECO:0000313" key="2">
    <source>
        <dbReference type="EMBL" id="KHF97773.1"/>
    </source>
</evidence>
<keyword evidence="3" id="KW-1185">Reference proteome</keyword>
<feature type="compositionally biased region" description="Polar residues" evidence="1">
    <location>
        <begin position="1"/>
        <end position="11"/>
    </location>
</feature>
<feature type="region of interest" description="Disordered" evidence="1">
    <location>
        <begin position="1"/>
        <end position="20"/>
    </location>
</feature>
<sequence>MQGTHSQNTHSCARPCVTHG</sequence>
<accession>A0A0B0MEE5</accession>
<comment type="caution">
    <text evidence="2">The sequence shown here is derived from an EMBL/GenBank/DDBJ whole genome shotgun (WGS) entry which is preliminary data.</text>
</comment>